<dbReference type="InterPro" id="IPR024096">
    <property type="entry name" value="NO_sig/Golgi_transp_ligand-bd"/>
</dbReference>
<dbReference type="RefSeq" id="WP_150441682.1">
    <property type="nucleotide sequence ID" value="NZ_VYKL01000031.1"/>
</dbReference>
<dbReference type="EMBL" id="VYKL01000031">
    <property type="protein sequence ID" value="KAA9019525.1"/>
    <property type="molecule type" value="Genomic_DNA"/>
</dbReference>
<dbReference type="Proteomes" id="UP000326671">
    <property type="component" value="Unassembled WGS sequence"/>
</dbReference>
<dbReference type="InterPro" id="IPR010523">
    <property type="entry name" value="XylR_N"/>
</dbReference>
<feature type="domain" description="Activator of aromatic catabolism" evidence="1">
    <location>
        <begin position="31"/>
        <end position="115"/>
    </location>
</feature>
<dbReference type="Pfam" id="PF06505">
    <property type="entry name" value="XylR_N"/>
    <property type="match status" value="1"/>
</dbReference>
<sequence>MTRHTMELGLKASELTIEHFNTVYNKPNRGLKDLRMTLNSMDAWGLLRKDLITALGVERAKRFLLRYGYHCGVHEARIYKEAFLWKNDLEWLIAGTKAHDLFGRVFSYPESFQVDIEKGQFNVSGYWIDSFEAKQHLQNFPQHHEAICYYLVGYASGYNSECLGKKEILKK</sequence>
<evidence type="ECO:0000259" key="1">
    <source>
        <dbReference type="Pfam" id="PF06505"/>
    </source>
</evidence>
<gene>
    <name evidence="2" type="ORF">F4V44_19460</name>
</gene>
<name>A0A5J5HG36_9BACI</name>
<proteinExistence type="predicted"/>
<organism evidence="2 3">
    <name type="scientific">Niallia endozanthoxylica</name>
    <dbReference type="NCBI Taxonomy" id="2036016"/>
    <lineage>
        <taxon>Bacteria</taxon>
        <taxon>Bacillati</taxon>
        <taxon>Bacillota</taxon>
        <taxon>Bacilli</taxon>
        <taxon>Bacillales</taxon>
        <taxon>Bacillaceae</taxon>
        <taxon>Niallia</taxon>
    </lineage>
</organism>
<reference evidence="2 3" key="1">
    <citation type="submission" date="2019-09" db="EMBL/GenBank/DDBJ databases">
        <title>Whole genome sequences of isolates from the Mars Exploration Rovers.</title>
        <authorList>
            <person name="Seuylemezian A."/>
            <person name="Vaishampayan P."/>
        </authorList>
    </citation>
    <scope>NUCLEOTIDE SEQUENCE [LARGE SCALE GENOMIC DNA]</scope>
    <source>
        <strain evidence="2 3">MER_TA_151</strain>
    </source>
</reference>
<keyword evidence="3" id="KW-1185">Reference proteome</keyword>
<evidence type="ECO:0000313" key="3">
    <source>
        <dbReference type="Proteomes" id="UP000326671"/>
    </source>
</evidence>
<accession>A0A5J5HG36</accession>
<dbReference type="SUPFAM" id="SSF111126">
    <property type="entry name" value="Ligand-binding domain in the NO signalling and Golgi transport"/>
    <property type="match status" value="1"/>
</dbReference>
<comment type="caution">
    <text evidence="2">The sequence shown here is derived from an EMBL/GenBank/DDBJ whole genome shotgun (WGS) entry which is preliminary data.</text>
</comment>
<protein>
    <recommendedName>
        <fullName evidence="1">Activator of aromatic catabolism domain-containing protein</fullName>
    </recommendedName>
</protein>
<dbReference type="OrthoDB" id="154713at2"/>
<dbReference type="AlphaFoldDB" id="A0A5J5HG36"/>
<evidence type="ECO:0000313" key="2">
    <source>
        <dbReference type="EMBL" id="KAA9019525.1"/>
    </source>
</evidence>